<proteinExistence type="predicted"/>
<dbReference type="EMBL" id="JAJEQF010000001">
    <property type="protein sequence ID" value="MCC2166130.1"/>
    <property type="molecule type" value="Genomic_DNA"/>
</dbReference>
<organism evidence="2 3">
    <name type="scientific">Gallintestinimicrobium propionicum</name>
    <dbReference type="NCBI Taxonomy" id="2981770"/>
    <lineage>
        <taxon>Bacteria</taxon>
        <taxon>Bacillati</taxon>
        <taxon>Bacillota</taxon>
        <taxon>Clostridia</taxon>
        <taxon>Lachnospirales</taxon>
        <taxon>Lachnospiraceae</taxon>
        <taxon>Gallintestinimicrobium</taxon>
    </lineage>
</organism>
<dbReference type="Proteomes" id="UP001199355">
    <property type="component" value="Unassembled WGS sequence"/>
</dbReference>
<accession>A0AAE3AV82</accession>
<evidence type="ECO:0000259" key="1">
    <source>
        <dbReference type="Pfam" id="PF06114"/>
    </source>
</evidence>
<dbReference type="RefSeq" id="WP_308727369.1">
    <property type="nucleotide sequence ID" value="NZ_JAJEQF010000001.1"/>
</dbReference>
<sequence>MNAFEHLEDVACKDGIDVTDRKLGSERIKGLYCDGYIVLNTNALKTTTEKTCVLAEELGHHYTTTGNILDQQEVTNIKQELHARTWAYNECVGLIGIIKAFETGCKSLYEMADYLDVTEDFLKDALESYRRKYGIYTEIDNYIIFFEPWISVMRKF</sequence>
<protein>
    <submittedName>
        <fullName evidence="2">ImmA/IrrE family metallo-endopeptidase</fullName>
    </submittedName>
</protein>
<dbReference type="AlphaFoldDB" id="A0AAE3AV82"/>
<evidence type="ECO:0000313" key="3">
    <source>
        <dbReference type="Proteomes" id="UP001199355"/>
    </source>
</evidence>
<comment type="caution">
    <text evidence="2">The sequence shown here is derived from an EMBL/GenBank/DDBJ whole genome shotgun (WGS) entry which is preliminary data.</text>
</comment>
<dbReference type="InterPro" id="IPR010359">
    <property type="entry name" value="IrrE_HExxH"/>
</dbReference>
<dbReference type="Pfam" id="PF06114">
    <property type="entry name" value="Peptidase_M78"/>
    <property type="match status" value="1"/>
</dbReference>
<keyword evidence="3" id="KW-1185">Reference proteome</keyword>
<feature type="domain" description="IrrE N-terminal-like" evidence="1">
    <location>
        <begin position="15"/>
        <end position="124"/>
    </location>
</feature>
<gene>
    <name evidence="2" type="ORF">LKD45_00180</name>
</gene>
<evidence type="ECO:0000313" key="2">
    <source>
        <dbReference type="EMBL" id="MCC2166130.1"/>
    </source>
</evidence>
<reference evidence="2 3" key="1">
    <citation type="submission" date="2021-10" db="EMBL/GenBank/DDBJ databases">
        <title>Anaerobic single-cell dispensing facilitates the cultivation of human gut bacteria.</title>
        <authorList>
            <person name="Afrizal A."/>
        </authorList>
    </citation>
    <scope>NUCLEOTIDE SEQUENCE [LARGE SCALE GENOMIC DNA]</scope>
    <source>
        <strain evidence="2 3">CLA-AA-H244</strain>
    </source>
</reference>
<name>A0AAE3AV82_9FIRM</name>